<comment type="function">
    <text evidence="4">Catalyzes the NADPH-dependent reduction of ketopantoate into pantoic acid.</text>
</comment>
<dbReference type="Gene3D" id="1.10.1040.10">
    <property type="entry name" value="N-(1-d-carboxylethyl)-l-norvaline Dehydrogenase, domain 2"/>
    <property type="match status" value="1"/>
</dbReference>
<evidence type="ECO:0000259" key="6">
    <source>
        <dbReference type="Pfam" id="PF08546"/>
    </source>
</evidence>
<comment type="caution">
    <text evidence="7">The sequence shown here is derived from an EMBL/GenBank/DDBJ whole genome shotgun (WGS) entry which is preliminary data.</text>
</comment>
<dbReference type="EMBL" id="JANBQF010000491">
    <property type="protein sequence ID" value="KAJ2000740.1"/>
    <property type="molecule type" value="Genomic_DNA"/>
</dbReference>
<dbReference type="Gene3D" id="3.40.50.720">
    <property type="entry name" value="NAD(P)-binding Rossmann-like Domain"/>
    <property type="match status" value="1"/>
</dbReference>
<dbReference type="Pfam" id="PF08546">
    <property type="entry name" value="ApbA_C"/>
    <property type="match status" value="1"/>
</dbReference>
<dbReference type="EC" id="1.1.1.169" evidence="4"/>
<comment type="similarity">
    <text evidence="1 4">Belongs to the ketopantoate reductase family.</text>
</comment>
<dbReference type="InterPro" id="IPR036291">
    <property type="entry name" value="NAD(P)-bd_dom_sf"/>
</dbReference>
<dbReference type="InterPro" id="IPR008927">
    <property type="entry name" value="6-PGluconate_DH-like_C_sf"/>
</dbReference>
<dbReference type="PANTHER" id="PTHR21708:SF26">
    <property type="entry name" value="2-DEHYDROPANTOATE 2-REDUCTASE"/>
    <property type="match status" value="1"/>
</dbReference>
<dbReference type="InterPro" id="IPR013752">
    <property type="entry name" value="KPA_reductase"/>
</dbReference>
<dbReference type="InterPro" id="IPR013328">
    <property type="entry name" value="6PGD_dom2"/>
</dbReference>
<evidence type="ECO:0000313" key="8">
    <source>
        <dbReference type="Proteomes" id="UP001150907"/>
    </source>
</evidence>
<dbReference type="GO" id="GO:0005737">
    <property type="term" value="C:cytoplasm"/>
    <property type="evidence" value="ECO:0007669"/>
    <property type="project" value="TreeGrafter"/>
</dbReference>
<evidence type="ECO:0000313" key="7">
    <source>
        <dbReference type="EMBL" id="KAJ2000740.1"/>
    </source>
</evidence>
<accession>A0A9W8BH30</accession>
<keyword evidence="3 4" id="KW-0560">Oxidoreductase</keyword>
<gene>
    <name evidence="7" type="ORF">H4R26_004473</name>
</gene>
<keyword evidence="8" id="KW-1185">Reference proteome</keyword>
<dbReference type="AlphaFoldDB" id="A0A9W8BH30"/>
<dbReference type="PANTHER" id="PTHR21708">
    <property type="entry name" value="PROBABLE 2-DEHYDROPANTOATE 2-REDUCTASE"/>
    <property type="match status" value="1"/>
</dbReference>
<evidence type="ECO:0000259" key="5">
    <source>
        <dbReference type="Pfam" id="PF02558"/>
    </source>
</evidence>
<name>A0A9W8BH30_9FUNG</name>
<sequence>MSSDGPVFRVLLFGAGALGSVFAWRLQASGRAEVTVVCRSNYEAVKQDGFRISSTMFGDHVYRPSRVARTVAEAVQDGTVFDFVIVSTKALPNIHDNSDMIAAAVGPQTAVLLIQNGIGIEDPFHVRLPRTPIVSVVAYIDTSQPANGVIEHGDNAMLFMGLHHAGGSPAADDSSAKERLLMLSQMWNDGGVQCSVVDNIQAFRWLKLVWNASFNTVAVASGGNDVAEVLRDPGCTRLVRRIMEEVYRVGEAATGAPLPERGGVDGPDALIAWTARYPGVVAPSMLMDFRAGRPLEHAVILGQPIQVARSLGIDVPCMETVHALLVMTEKRYLQRPAPPDASLGD</sequence>
<organism evidence="7 8">
    <name type="scientific">Coemansia thaxteri</name>
    <dbReference type="NCBI Taxonomy" id="2663907"/>
    <lineage>
        <taxon>Eukaryota</taxon>
        <taxon>Fungi</taxon>
        <taxon>Fungi incertae sedis</taxon>
        <taxon>Zoopagomycota</taxon>
        <taxon>Kickxellomycotina</taxon>
        <taxon>Kickxellomycetes</taxon>
        <taxon>Kickxellales</taxon>
        <taxon>Kickxellaceae</taxon>
        <taxon>Coemansia</taxon>
    </lineage>
</organism>
<feature type="domain" description="Ketopantoate reductase C-terminal" evidence="6">
    <location>
        <begin position="199"/>
        <end position="325"/>
    </location>
</feature>
<dbReference type="SUPFAM" id="SSF48179">
    <property type="entry name" value="6-phosphogluconate dehydrogenase C-terminal domain-like"/>
    <property type="match status" value="1"/>
</dbReference>
<dbReference type="SUPFAM" id="SSF51735">
    <property type="entry name" value="NAD(P)-binding Rossmann-fold domains"/>
    <property type="match status" value="1"/>
</dbReference>
<dbReference type="FunFam" id="1.10.1040.10:FF:000017">
    <property type="entry name" value="2-dehydropantoate 2-reductase"/>
    <property type="match status" value="1"/>
</dbReference>
<proteinExistence type="inferred from homology"/>
<evidence type="ECO:0000256" key="4">
    <source>
        <dbReference type="RuleBase" id="RU362068"/>
    </source>
</evidence>
<dbReference type="InterPro" id="IPR003710">
    <property type="entry name" value="ApbA"/>
</dbReference>
<dbReference type="NCBIfam" id="TIGR00745">
    <property type="entry name" value="apbA_panE"/>
    <property type="match status" value="1"/>
</dbReference>
<feature type="domain" description="Ketopantoate reductase N-terminal" evidence="5">
    <location>
        <begin position="11"/>
        <end position="161"/>
    </location>
</feature>
<dbReference type="GO" id="GO:0008677">
    <property type="term" value="F:2-dehydropantoate 2-reductase activity"/>
    <property type="evidence" value="ECO:0007669"/>
    <property type="project" value="UniProtKB-EC"/>
</dbReference>
<dbReference type="Proteomes" id="UP001150907">
    <property type="component" value="Unassembled WGS sequence"/>
</dbReference>
<protein>
    <recommendedName>
        <fullName evidence="4">2-dehydropantoate 2-reductase</fullName>
        <ecNumber evidence="4">1.1.1.169</ecNumber>
    </recommendedName>
    <alternativeName>
        <fullName evidence="4">Ketopantoate reductase</fullName>
    </alternativeName>
</protein>
<comment type="catalytic activity">
    <reaction evidence="4">
        <text>(R)-pantoate + NADP(+) = 2-dehydropantoate + NADPH + H(+)</text>
        <dbReference type="Rhea" id="RHEA:16233"/>
        <dbReference type="ChEBI" id="CHEBI:11561"/>
        <dbReference type="ChEBI" id="CHEBI:15378"/>
        <dbReference type="ChEBI" id="CHEBI:15980"/>
        <dbReference type="ChEBI" id="CHEBI:57783"/>
        <dbReference type="ChEBI" id="CHEBI:58349"/>
        <dbReference type="EC" id="1.1.1.169"/>
    </reaction>
</comment>
<dbReference type="Pfam" id="PF02558">
    <property type="entry name" value="ApbA"/>
    <property type="match status" value="1"/>
</dbReference>
<dbReference type="InterPro" id="IPR013332">
    <property type="entry name" value="KPR_N"/>
</dbReference>
<dbReference type="InterPro" id="IPR051402">
    <property type="entry name" value="KPR-Related"/>
</dbReference>
<keyword evidence="2 4" id="KW-0521">NADP</keyword>
<evidence type="ECO:0000256" key="3">
    <source>
        <dbReference type="ARBA" id="ARBA00023002"/>
    </source>
</evidence>
<reference evidence="7" key="1">
    <citation type="submission" date="2022-07" db="EMBL/GenBank/DDBJ databases">
        <title>Phylogenomic reconstructions and comparative analyses of Kickxellomycotina fungi.</title>
        <authorList>
            <person name="Reynolds N.K."/>
            <person name="Stajich J.E."/>
            <person name="Barry K."/>
            <person name="Grigoriev I.V."/>
            <person name="Crous P."/>
            <person name="Smith M.E."/>
        </authorList>
    </citation>
    <scope>NUCLEOTIDE SEQUENCE</scope>
    <source>
        <strain evidence="7">IMI 214461</strain>
    </source>
</reference>
<evidence type="ECO:0000256" key="1">
    <source>
        <dbReference type="ARBA" id="ARBA00007870"/>
    </source>
</evidence>
<evidence type="ECO:0000256" key="2">
    <source>
        <dbReference type="ARBA" id="ARBA00022857"/>
    </source>
</evidence>
<dbReference type="GO" id="GO:0015940">
    <property type="term" value="P:pantothenate biosynthetic process"/>
    <property type="evidence" value="ECO:0007669"/>
    <property type="project" value="InterPro"/>
</dbReference>
<dbReference type="OrthoDB" id="3609at2759"/>